<dbReference type="RefSeq" id="WP_289363856.1">
    <property type="nucleotide sequence ID" value="NZ_JAUCBP010000002.1"/>
</dbReference>
<sequence>MLNLSLRFKAAATLMLAAVLFSPLCVAQEPEGDVDSPEAAVEKLSGAQWLLKMSQAVSQTNYQMSLVEQRPGSDTVPYLWRHGVFENGITMEQLSMLNGPGKEFIRVNRQVSVFEPNVAPFSLSGRIIDGPFPSDLLLNPLDLQSAYTFIAIGRGRVSGRAAQQIRIVSRDNSRYAYQLWVDEETGMPLKMNMLDQSGQLIKQIQVTQFTTSAEPHEFFSRINHEALPTITAVPLSYHQHNWQIAYMPIGMTEVKRNTHRLSVTDQVVEYAMLSDGMVEVSVYVMPISASGPQNNVYRHESKTLLNRTEGGMQISVIGEIPPQTANKIATSLVARVE</sequence>
<keyword evidence="3 5" id="KW-0732">Signal</keyword>
<keyword evidence="9" id="KW-1185">Reference proteome</keyword>
<comment type="subcellular location">
    <subcellularLocation>
        <location evidence="1">Periplasm</location>
    </subcellularLocation>
</comment>
<protein>
    <submittedName>
        <fullName evidence="8">MucB/RseB C-terminal domain-containing protein</fullName>
    </submittedName>
</protein>
<comment type="similarity">
    <text evidence="2">Belongs to the RseB family.</text>
</comment>
<evidence type="ECO:0000259" key="6">
    <source>
        <dbReference type="Pfam" id="PF03888"/>
    </source>
</evidence>
<dbReference type="PIRSF" id="PIRSF005427">
    <property type="entry name" value="RseB"/>
    <property type="match status" value="1"/>
</dbReference>
<dbReference type="Gene3D" id="3.30.200.100">
    <property type="entry name" value="MucB/RseB, C-terminal domain"/>
    <property type="match status" value="1"/>
</dbReference>
<evidence type="ECO:0000256" key="5">
    <source>
        <dbReference type="SAM" id="SignalP"/>
    </source>
</evidence>
<dbReference type="PANTHER" id="PTHR38782:SF1">
    <property type="entry name" value="SIGMA-E FACTOR REGULATORY PROTEIN RSEB"/>
    <property type="match status" value="1"/>
</dbReference>
<evidence type="ECO:0000313" key="8">
    <source>
        <dbReference type="EMBL" id="MDM7859756.1"/>
    </source>
</evidence>
<dbReference type="PANTHER" id="PTHR38782">
    <property type="match status" value="1"/>
</dbReference>
<feature type="domain" description="MucB/RseB C-terminal" evidence="7">
    <location>
        <begin position="238"/>
        <end position="332"/>
    </location>
</feature>
<dbReference type="Pfam" id="PF03888">
    <property type="entry name" value="MucB_RseB"/>
    <property type="match status" value="1"/>
</dbReference>
<name>A0ABT7SU98_9ALTE</name>
<dbReference type="EMBL" id="JAUCBP010000002">
    <property type="protein sequence ID" value="MDM7859756.1"/>
    <property type="molecule type" value="Genomic_DNA"/>
</dbReference>
<evidence type="ECO:0000256" key="3">
    <source>
        <dbReference type="ARBA" id="ARBA00022729"/>
    </source>
</evidence>
<feature type="signal peptide" evidence="5">
    <location>
        <begin position="1"/>
        <end position="27"/>
    </location>
</feature>
<keyword evidence="4" id="KW-0574">Periplasm</keyword>
<dbReference type="Pfam" id="PF17188">
    <property type="entry name" value="MucB_RseB_C"/>
    <property type="match status" value="1"/>
</dbReference>
<organism evidence="8 9">
    <name type="scientific">Alteromonas arenosi</name>
    <dbReference type="NCBI Taxonomy" id="3055817"/>
    <lineage>
        <taxon>Bacteria</taxon>
        <taxon>Pseudomonadati</taxon>
        <taxon>Pseudomonadota</taxon>
        <taxon>Gammaproteobacteria</taxon>
        <taxon>Alteromonadales</taxon>
        <taxon>Alteromonadaceae</taxon>
        <taxon>Alteromonas/Salinimonas group</taxon>
        <taxon>Alteromonas</taxon>
    </lineage>
</organism>
<evidence type="ECO:0000259" key="7">
    <source>
        <dbReference type="Pfam" id="PF17188"/>
    </source>
</evidence>
<feature type="chain" id="PRO_5045448528" evidence="5">
    <location>
        <begin position="28"/>
        <end position="337"/>
    </location>
</feature>
<dbReference type="Gene3D" id="2.50.20.10">
    <property type="entry name" value="Lipoprotein localisation LolA/LolB/LppX"/>
    <property type="match status" value="1"/>
</dbReference>
<evidence type="ECO:0000256" key="1">
    <source>
        <dbReference type="ARBA" id="ARBA00004418"/>
    </source>
</evidence>
<reference evidence="8 9" key="1">
    <citation type="submission" date="2023-06" db="EMBL/GenBank/DDBJ databases">
        <title>Alteromonas sp. ASW11-36 isolated from intertidal sand.</title>
        <authorList>
            <person name="Li Y."/>
        </authorList>
    </citation>
    <scope>NUCLEOTIDE SEQUENCE [LARGE SCALE GENOMIC DNA]</scope>
    <source>
        <strain evidence="8 9">ASW11-36</strain>
    </source>
</reference>
<gene>
    <name evidence="8" type="ORF">QTP81_03945</name>
</gene>
<accession>A0ABT7SU98</accession>
<dbReference type="InterPro" id="IPR033434">
    <property type="entry name" value="MucB/RseB_N"/>
</dbReference>
<proteinExistence type="inferred from homology"/>
<evidence type="ECO:0000256" key="2">
    <source>
        <dbReference type="ARBA" id="ARBA00008150"/>
    </source>
</evidence>
<dbReference type="Proteomes" id="UP001234343">
    <property type="component" value="Unassembled WGS sequence"/>
</dbReference>
<evidence type="ECO:0000256" key="4">
    <source>
        <dbReference type="ARBA" id="ARBA00022764"/>
    </source>
</evidence>
<dbReference type="InterPro" id="IPR033436">
    <property type="entry name" value="MucB/RseB_C"/>
</dbReference>
<evidence type="ECO:0000313" key="9">
    <source>
        <dbReference type="Proteomes" id="UP001234343"/>
    </source>
</evidence>
<comment type="caution">
    <text evidence="8">The sequence shown here is derived from an EMBL/GenBank/DDBJ whole genome shotgun (WGS) entry which is preliminary data.</text>
</comment>
<dbReference type="InterPro" id="IPR038484">
    <property type="entry name" value="MucB/RseB_C_sf"/>
</dbReference>
<feature type="domain" description="MucB/RseB N-terminal" evidence="6">
    <location>
        <begin position="46"/>
        <end position="217"/>
    </location>
</feature>
<dbReference type="CDD" id="cd16327">
    <property type="entry name" value="RseB"/>
    <property type="match status" value="1"/>
</dbReference>
<dbReference type="InterPro" id="IPR005588">
    <property type="entry name" value="MucB_RseB"/>
</dbReference>